<dbReference type="InterPro" id="IPR058624">
    <property type="entry name" value="MdtA-like_HH"/>
</dbReference>
<evidence type="ECO:0000313" key="9">
    <source>
        <dbReference type="Proteomes" id="UP001165263"/>
    </source>
</evidence>
<dbReference type="Gene3D" id="2.40.50.100">
    <property type="match status" value="1"/>
</dbReference>
<dbReference type="InterPro" id="IPR058625">
    <property type="entry name" value="MdtA-like_BSH"/>
</dbReference>
<dbReference type="Pfam" id="PF25917">
    <property type="entry name" value="BSH_RND"/>
    <property type="match status" value="1"/>
</dbReference>
<name>A0ABT2C5I6_9BURK</name>
<reference evidence="8" key="1">
    <citation type="submission" date="2022-08" db="EMBL/GenBank/DDBJ databases">
        <title>Reclassification of Massilia species as members of the genera Telluria, Duganella, Pseudoduganella, Mokoshia gen. nov. and Zemynaea gen. nov. using orthogonal and non-orthogonal genome-based approaches.</title>
        <authorList>
            <person name="Bowman J.P."/>
        </authorList>
    </citation>
    <scope>NUCLEOTIDE SEQUENCE</scope>
    <source>
        <strain evidence="8">LMG 11547</strain>
    </source>
</reference>
<proteinExistence type="inferred from homology"/>
<dbReference type="PANTHER" id="PTHR30158:SF3">
    <property type="entry name" value="MULTIDRUG EFFLUX PUMP SUBUNIT ACRA-RELATED"/>
    <property type="match status" value="1"/>
</dbReference>
<evidence type="ECO:0000256" key="3">
    <source>
        <dbReference type="SAM" id="MobiDB-lite"/>
    </source>
</evidence>
<organism evidence="8 9">
    <name type="scientific">Telluria mixta</name>
    <dbReference type="NCBI Taxonomy" id="34071"/>
    <lineage>
        <taxon>Bacteria</taxon>
        <taxon>Pseudomonadati</taxon>
        <taxon>Pseudomonadota</taxon>
        <taxon>Betaproteobacteria</taxon>
        <taxon>Burkholderiales</taxon>
        <taxon>Oxalobacteraceae</taxon>
        <taxon>Telluria group</taxon>
        <taxon>Telluria</taxon>
    </lineage>
</organism>
<dbReference type="Pfam" id="PF25944">
    <property type="entry name" value="Beta-barrel_RND"/>
    <property type="match status" value="1"/>
</dbReference>
<dbReference type="Gene3D" id="1.10.287.470">
    <property type="entry name" value="Helix hairpin bin"/>
    <property type="match status" value="1"/>
</dbReference>
<evidence type="ECO:0000313" key="8">
    <source>
        <dbReference type="EMBL" id="MCS0632649.1"/>
    </source>
</evidence>
<dbReference type="Pfam" id="PF25967">
    <property type="entry name" value="RND-MFP_C"/>
    <property type="match status" value="1"/>
</dbReference>
<evidence type="ECO:0000259" key="7">
    <source>
        <dbReference type="Pfam" id="PF25967"/>
    </source>
</evidence>
<dbReference type="Proteomes" id="UP001165263">
    <property type="component" value="Unassembled WGS sequence"/>
</dbReference>
<feature type="domain" description="Multidrug resistance protein MdtA-like alpha-helical hairpin" evidence="4">
    <location>
        <begin position="114"/>
        <end position="184"/>
    </location>
</feature>
<dbReference type="InterPro" id="IPR058626">
    <property type="entry name" value="MdtA-like_b-barrel"/>
</dbReference>
<evidence type="ECO:0000256" key="1">
    <source>
        <dbReference type="ARBA" id="ARBA00004196"/>
    </source>
</evidence>
<dbReference type="SUPFAM" id="SSF111369">
    <property type="entry name" value="HlyD-like secretion proteins"/>
    <property type="match status" value="1"/>
</dbReference>
<accession>A0ABT2C5I6</accession>
<dbReference type="Pfam" id="PF25876">
    <property type="entry name" value="HH_MFP_RND"/>
    <property type="match status" value="1"/>
</dbReference>
<evidence type="ECO:0000259" key="4">
    <source>
        <dbReference type="Pfam" id="PF25876"/>
    </source>
</evidence>
<dbReference type="RefSeq" id="WP_259451667.1">
    <property type="nucleotide sequence ID" value="NZ_CP119520.1"/>
</dbReference>
<dbReference type="PANTHER" id="PTHR30158">
    <property type="entry name" value="ACRA/E-RELATED COMPONENT OF DRUG EFFLUX TRANSPORTER"/>
    <property type="match status" value="1"/>
</dbReference>
<dbReference type="Gene3D" id="2.40.30.170">
    <property type="match status" value="1"/>
</dbReference>
<feature type="domain" description="Multidrug resistance protein MdtA-like barrel-sandwich hybrid" evidence="5">
    <location>
        <begin position="74"/>
        <end position="217"/>
    </location>
</feature>
<feature type="domain" description="Multidrug resistance protein MdtA-like C-terminal permuted SH3" evidence="7">
    <location>
        <begin position="311"/>
        <end position="373"/>
    </location>
</feature>
<evidence type="ECO:0000259" key="6">
    <source>
        <dbReference type="Pfam" id="PF25944"/>
    </source>
</evidence>
<feature type="domain" description="Multidrug resistance protein MdtA-like beta-barrel" evidence="6">
    <location>
        <begin position="222"/>
        <end position="306"/>
    </location>
</feature>
<dbReference type="PROSITE" id="PS51257">
    <property type="entry name" value="PROKAR_LIPOPROTEIN"/>
    <property type="match status" value="1"/>
</dbReference>
<comment type="caution">
    <text evidence="8">The sequence shown here is derived from an EMBL/GenBank/DDBJ whole genome shotgun (WGS) entry which is preliminary data.</text>
</comment>
<dbReference type="InterPro" id="IPR058627">
    <property type="entry name" value="MdtA-like_C"/>
</dbReference>
<protein>
    <submittedName>
        <fullName evidence="8">Efflux RND transporter periplasmic adaptor subunit</fullName>
    </submittedName>
</protein>
<keyword evidence="9" id="KW-1185">Reference proteome</keyword>
<evidence type="ECO:0000256" key="2">
    <source>
        <dbReference type="ARBA" id="ARBA00009477"/>
    </source>
</evidence>
<evidence type="ECO:0000259" key="5">
    <source>
        <dbReference type="Pfam" id="PF25917"/>
    </source>
</evidence>
<feature type="compositionally biased region" description="Low complexity" evidence="3">
    <location>
        <begin position="389"/>
        <end position="406"/>
    </location>
</feature>
<gene>
    <name evidence="8" type="ORF">NX786_25265</name>
</gene>
<feature type="region of interest" description="Disordered" evidence="3">
    <location>
        <begin position="385"/>
        <end position="406"/>
    </location>
</feature>
<dbReference type="NCBIfam" id="TIGR01730">
    <property type="entry name" value="RND_mfp"/>
    <property type="match status" value="1"/>
</dbReference>
<dbReference type="EMBL" id="JANUHC010000010">
    <property type="protein sequence ID" value="MCS0632649.1"/>
    <property type="molecule type" value="Genomic_DNA"/>
</dbReference>
<dbReference type="InterPro" id="IPR006143">
    <property type="entry name" value="RND_pump_MFP"/>
</dbReference>
<dbReference type="Gene3D" id="2.40.420.20">
    <property type="match status" value="1"/>
</dbReference>
<comment type="subcellular location">
    <subcellularLocation>
        <location evidence="1">Cell envelope</location>
    </subcellularLocation>
</comment>
<sequence length="406" mass="42281">MRSANSSSLTLSRIAACTVVAVAMLSACGSKDNAQAGPGPAGAKMPPPQVGVITTKIQSVALETELPARVEAIRTAEVRARVNGVVLKRLFTEGSLVKQGQSLFQIDPEPYQAQLNAAQAALGRAQANLTSTAATVERYKPLVEAQAVSKQEFTNAVAAQKQAEADVNSAKAQVRIAKINADYANVYAPISGRIGRALVTEGALVSATEATQMALIQQTDNVYLNITQSAAELQRLRKNAGDKGLGGSVPVTVVADDGTVLPTKGKLLFSDITVDPTSGQITLRAQAANPDNALLPGQYVRVRLAQAELPNGILVPQQAVTRGGPNGDTLTVIGADNKPTPRTVKIGSQNGENWVVTDGLKEGERVMVDGFQKLQMLPPGTPVQPVPWTPVGAPAAPAAPATAARQ</sequence>
<comment type="similarity">
    <text evidence="2">Belongs to the membrane fusion protein (MFP) (TC 8.A.1) family.</text>
</comment>